<name>A0AA40E008_9PEZI</name>
<evidence type="ECO:0000313" key="2">
    <source>
        <dbReference type="EMBL" id="KAK0719872.1"/>
    </source>
</evidence>
<sequence>MDAIHINDIAIDPTIDASILTASRQVSVANNYSPDGQQYDKFVVGAAIFRYNTGKPRLLLLKRGDNEAYFPGVFEIPGGKVDFEDASIRHAAVREAWEETGLVVTAFRAELKPMLYSTEKVGKNGEVVLKRAIQLNYVVSESGSEEVVVSEGEHSENVWAAEEDLRQLRITDEMREVVREEYSRVGVL</sequence>
<dbReference type="Proteomes" id="UP001172102">
    <property type="component" value="Unassembled WGS sequence"/>
</dbReference>
<gene>
    <name evidence="2" type="ORF">B0H67DRAFT_574433</name>
</gene>
<dbReference type="GO" id="GO:0016787">
    <property type="term" value="F:hydrolase activity"/>
    <property type="evidence" value="ECO:0007669"/>
    <property type="project" value="UniProtKB-KW"/>
</dbReference>
<dbReference type="PANTHER" id="PTHR43736:SF1">
    <property type="entry name" value="DIHYDRONEOPTERIN TRIPHOSPHATE DIPHOSPHATASE"/>
    <property type="match status" value="1"/>
</dbReference>
<protein>
    <submittedName>
        <fullName evidence="2">NUDIX hydrolase domain-like protein</fullName>
    </submittedName>
</protein>
<dbReference type="InterPro" id="IPR015797">
    <property type="entry name" value="NUDIX_hydrolase-like_dom_sf"/>
</dbReference>
<evidence type="ECO:0000259" key="1">
    <source>
        <dbReference type="PROSITE" id="PS51462"/>
    </source>
</evidence>
<comment type="caution">
    <text evidence="2">The sequence shown here is derived from an EMBL/GenBank/DDBJ whole genome shotgun (WGS) entry which is preliminary data.</text>
</comment>
<dbReference type="Pfam" id="PF00293">
    <property type="entry name" value="NUDIX"/>
    <property type="match status" value="1"/>
</dbReference>
<dbReference type="Gene3D" id="3.90.79.10">
    <property type="entry name" value="Nucleoside Triphosphate Pyrophosphohydrolase"/>
    <property type="match status" value="1"/>
</dbReference>
<dbReference type="CDD" id="cd02883">
    <property type="entry name" value="NUDIX_Hydrolase"/>
    <property type="match status" value="1"/>
</dbReference>
<proteinExistence type="predicted"/>
<feature type="domain" description="Nudix hydrolase" evidence="1">
    <location>
        <begin position="39"/>
        <end position="183"/>
    </location>
</feature>
<dbReference type="AlphaFoldDB" id="A0AA40E008"/>
<reference evidence="2" key="1">
    <citation type="submission" date="2023-06" db="EMBL/GenBank/DDBJ databases">
        <title>Genome-scale phylogeny and comparative genomics of the fungal order Sordariales.</title>
        <authorList>
            <consortium name="Lawrence Berkeley National Laboratory"/>
            <person name="Hensen N."/>
            <person name="Bonometti L."/>
            <person name="Westerberg I."/>
            <person name="Brannstrom I.O."/>
            <person name="Guillou S."/>
            <person name="Cros-Aarteil S."/>
            <person name="Calhoun S."/>
            <person name="Haridas S."/>
            <person name="Kuo A."/>
            <person name="Mondo S."/>
            <person name="Pangilinan J."/>
            <person name="Riley R."/>
            <person name="Labutti K."/>
            <person name="Andreopoulos B."/>
            <person name="Lipzen A."/>
            <person name="Chen C."/>
            <person name="Yanf M."/>
            <person name="Daum C."/>
            <person name="Ng V."/>
            <person name="Clum A."/>
            <person name="Steindorff A."/>
            <person name="Ohm R."/>
            <person name="Martin F."/>
            <person name="Silar P."/>
            <person name="Natvig D."/>
            <person name="Lalanne C."/>
            <person name="Gautier V."/>
            <person name="Ament-Velasquez S.L."/>
            <person name="Kruys A."/>
            <person name="Hutchinson M.I."/>
            <person name="Powell A.J."/>
            <person name="Barry K."/>
            <person name="Miller A.N."/>
            <person name="Grigoriev I.V."/>
            <person name="Debuchy R."/>
            <person name="Gladieux P."/>
            <person name="Thoren M.H."/>
            <person name="Johannesson H."/>
        </authorList>
    </citation>
    <scope>NUCLEOTIDE SEQUENCE</scope>
    <source>
        <strain evidence="2">SMH4607-1</strain>
    </source>
</reference>
<keyword evidence="3" id="KW-1185">Reference proteome</keyword>
<evidence type="ECO:0000313" key="3">
    <source>
        <dbReference type="Proteomes" id="UP001172102"/>
    </source>
</evidence>
<dbReference type="SUPFAM" id="SSF55811">
    <property type="entry name" value="Nudix"/>
    <property type="match status" value="1"/>
</dbReference>
<dbReference type="EMBL" id="JAUKUA010000003">
    <property type="protein sequence ID" value="KAK0719872.1"/>
    <property type="molecule type" value="Genomic_DNA"/>
</dbReference>
<organism evidence="2 3">
    <name type="scientific">Lasiosphaeris hirsuta</name>
    <dbReference type="NCBI Taxonomy" id="260670"/>
    <lineage>
        <taxon>Eukaryota</taxon>
        <taxon>Fungi</taxon>
        <taxon>Dikarya</taxon>
        <taxon>Ascomycota</taxon>
        <taxon>Pezizomycotina</taxon>
        <taxon>Sordariomycetes</taxon>
        <taxon>Sordariomycetidae</taxon>
        <taxon>Sordariales</taxon>
        <taxon>Lasiosphaeriaceae</taxon>
        <taxon>Lasiosphaeris</taxon>
    </lineage>
</organism>
<dbReference type="PANTHER" id="PTHR43736">
    <property type="entry name" value="ADP-RIBOSE PYROPHOSPHATASE"/>
    <property type="match status" value="1"/>
</dbReference>
<keyword evidence="2" id="KW-0378">Hydrolase</keyword>
<accession>A0AA40E008</accession>
<dbReference type="InterPro" id="IPR000086">
    <property type="entry name" value="NUDIX_hydrolase_dom"/>
</dbReference>
<dbReference type="PROSITE" id="PS51462">
    <property type="entry name" value="NUDIX"/>
    <property type="match status" value="1"/>
</dbReference>